<feature type="transmembrane region" description="Helical" evidence="6">
    <location>
        <begin position="157"/>
        <end position="180"/>
    </location>
</feature>
<reference evidence="8" key="1">
    <citation type="journal article" date="2019" name="Int. J. Syst. Evol. Microbiol.">
        <title>The Global Catalogue of Microorganisms (GCM) 10K type strain sequencing project: providing services to taxonomists for standard genome sequencing and annotation.</title>
        <authorList>
            <consortium name="The Broad Institute Genomics Platform"/>
            <consortium name="The Broad Institute Genome Sequencing Center for Infectious Disease"/>
            <person name="Wu L."/>
            <person name="Ma J."/>
        </authorList>
    </citation>
    <scope>NUCLEOTIDE SEQUENCE [LARGE SCALE GENOMIC DNA]</scope>
    <source>
        <strain evidence="8">CGMCC 4.7241</strain>
    </source>
</reference>
<dbReference type="PANTHER" id="PTHR30086:SF20">
    <property type="entry name" value="ARGININE EXPORTER PROTEIN ARGO-RELATED"/>
    <property type="match status" value="1"/>
</dbReference>
<evidence type="ECO:0000256" key="3">
    <source>
        <dbReference type="ARBA" id="ARBA00022692"/>
    </source>
</evidence>
<evidence type="ECO:0000256" key="1">
    <source>
        <dbReference type="ARBA" id="ARBA00004651"/>
    </source>
</evidence>
<accession>A0ABV7YRF4</accession>
<feature type="transmembrane region" description="Helical" evidence="6">
    <location>
        <begin position="74"/>
        <end position="94"/>
    </location>
</feature>
<comment type="subcellular location">
    <subcellularLocation>
        <location evidence="1">Cell membrane</location>
        <topology evidence="1">Multi-pass membrane protein</topology>
    </subcellularLocation>
</comment>
<proteinExistence type="predicted"/>
<dbReference type="EMBL" id="JBHRZH010000062">
    <property type="protein sequence ID" value="MFC3766962.1"/>
    <property type="molecule type" value="Genomic_DNA"/>
</dbReference>
<dbReference type="InterPro" id="IPR001123">
    <property type="entry name" value="LeuE-type"/>
</dbReference>
<evidence type="ECO:0000256" key="6">
    <source>
        <dbReference type="SAM" id="Phobius"/>
    </source>
</evidence>
<evidence type="ECO:0000313" key="7">
    <source>
        <dbReference type="EMBL" id="MFC3766962.1"/>
    </source>
</evidence>
<evidence type="ECO:0000256" key="4">
    <source>
        <dbReference type="ARBA" id="ARBA00022989"/>
    </source>
</evidence>
<dbReference type="PIRSF" id="PIRSF006324">
    <property type="entry name" value="LeuE"/>
    <property type="match status" value="1"/>
</dbReference>
<dbReference type="PANTHER" id="PTHR30086">
    <property type="entry name" value="ARGININE EXPORTER PROTEIN ARGO"/>
    <property type="match status" value="1"/>
</dbReference>
<dbReference type="Proteomes" id="UP001595699">
    <property type="component" value="Unassembled WGS sequence"/>
</dbReference>
<keyword evidence="5 6" id="KW-0472">Membrane</keyword>
<gene>
    <name evidence="7" type="ORF">ACFOUW_39470</name>
</gene>
<keyword evidence="2" id="KW-1003">Cell membrane</keyword>
<comment type="caution">
    <text evidence="7">The sequence shown here is derived from an EMBL/GenBank/DDBJ whole genome shotgun (WGS) entry which is preliminary data.</text>
</comment>
<keyword evidence="4 6" id="KW-1133">Transmembrane helix</keyword>
<feature type="transmembrane region" description="Helical" evidence="6">
    <location>
        <begin position="40"/>
        <end position="68"/>
    </location>
</feature>
<evidence type="ECO:0000256" key="5">
    <source>
        <dbReference type="ARBA" id="ARBA00023136"/>
    </source>
</evidence>
<dbReference type="RefSeq" id="WP_205115830.1">
    <property type="nucleotide sequence ID" value="NZ_JAFBCM010000001.1"/>
</dbReference>
<keyword evidence="3 6" id="KW-0812">Transmembrane</keyword>
<protein>
    <submittedName>
        <fullName evidence="7">LysE family translocator</fullName>
    </submittedName>
</protein>
<organism evidence="7 8">
    <name type="scientific">Tenggerimyces flavus</name>
    <dbReference type="NCBI Taxonomy" id="1708749"/>
    <lineage>
        <taxon>Bacteria</taxon>
        <taxon>Bacillati</taxon>
        <taxon>Actinomycetota</taxon>
        <taxon>Actinomycetes</taxon>
        <taxon>Propionibacteriales</taxon>
        <taxon>Nocardioidaceae</taxon>
        <taxon>Tenggerimyces</taxon>
    </lineage>
</organism>
<keyword evidence="8" id="KW-1185">Reference proteome</keyword>
<feature type="transmembrane region" description="Helical" evidence="6">
    <location>
        <begin position="192"/>
        <end position="210"/>
    </location>
</feature>
<name>A0ABV7YRF4_9ACTN</name>
<feature type="transmembrane region" description="Helical" evidence="6">
    <location>
        <begin position="6"/>
        <end position="28"/>
    </location>
</feature>
<evidence type="ECO:0000256" key="2">
    <source>
        <dbReference type="ARBA" id="ARBA00022475"/>
    </source>
</evidence>
<dbReference type="Pfam" id="PF01810">
    <property type="entry name" value="LysE"/>
    <property type="match status" value="1"/>
</dbReference>
<evidence type="ECO:0000313" key="8">
    <source>
        <dbReference type="Proteomes" id="UP001595699"/>
    </source>
</evidence>
<feature type="transmembrane region" description="Helical" evidence="6">
    <location>
        <begin position="115"/>
        <end position="137"/>
    </location>
</feature>
<sequence length="214" mass="22468">MDLTLLAAFAVACFVISVVPGPDMLNIVANALAGGRRAGLVSAFGMSTGLAIHTVAAAFGLGALIQAAPMALDIIRIFGAVFLLYLAVSTWLASRKASALPDAVAVAPTMRLRKVFLMATLTNLANPKVIIFFLAFFPQFLSPGAGMLPVTAQFLLLGATFIGIGICVDATVGFLAGTLSEQILRRRSFKRWLERVSAAIFGGLAVRLVLDARS</sequence>